<keyword evidence="7" id="KW-0084">Basement membrane</keyword>
<feature type="coiled-coil region" evidence="13">
    <location>
        <begin position="1196"/>
        <end position="1230"/>
    </location>
</feature>
<reference evidence="19" key="1">
    <citation type="journal article" date="2022" name="bioRxiv">
        <title>Sequencing and chromosome-scale assembly of the giantPleurodeles waltlgenome.</title>
        <authorList>
            <person name="Brown T."/>
            <person name="Elewa A."/>
            <person name="Iarovenko S."/>
            <person name="Subramanian E."/>
            <person name="Araus A.J."/>
            <person name="Petzold A."/>
            <person name="Susuki M."/>
            <person name="Suzuki K.-i.T."/>
            <person name="Hayashi T."/>
            <person name="Toyoda A."/>
            <person name="Oliveira C."/>
            <person name="Osipova E."/>
            <person name="Leigh N.D."/>
            <person name="Simon A."/>
            <person name="Yun M.H."/>
        </authorList>
    </citation>
    <scope>NUCLEOTIDE SEQUENCE</scope>
    <source>
        <strain evidence="19">20211129_DDA</strain>
        <tissue evidence="19">Liver</tissue>
    </source>
</reference>
<gene>
    <name evidence="19" type="ORF">NDU88_000524</name>
</gene>
<keyword evidence="6" id="KW-0677">Repeat</keyword>
<comment type="caution">
    <text evidence="12">Lacks conserved residue(s) required for the propagation of feature annotation.</text>
</comment>
<dbReference type="PANTHER" id="PTHR10574:SF240">
    <property type="entry name" value="LAMININ SUBUNIT GAMMA-3"/>
    <property type="match status" value="1"/>
</dbReference>
<feature type="coiled-coil region" evidence="13">
    <location>
        <begin position="1528"/>
        <end position="1569"/>
    </location>
</feature>
<dbReference type="GO" id="GO:0005576">
    <property type="term" value="C:extracellular region"/>
    <property type="evidence" value="ECO:0007669"/>
    <property type="project" value="UniProtKB-ARBA"/>
</dbReference>
<evidence type="ECO:0000256" key="13">
    <source>
        <dbReference type="SAM" id="Coils"/>
    </source>
</evidence>
<keyword evidence="11 12" id="KW-0424">Laminin EGF-like domain</keyword>
<feature type="disulfide bond" evidence="12">
    <location>
        <begin position="839"/>
        <end position="848"/>
    </location>
</feature>
<feature type="disulfide bond" evidence="12">
    <location>
        <begin position="359"/>
        <end position="368"/>
    </location>
</feature>
<feature type="domain" description="Laminin IV type A" evidence="17">
    <location>
        <begin position="510"/>
        <end position="677"/>
    </location>
</feature>
<feature type="domain" description="Laminin EGF-like" evidence="16">
    <location>
        <begin position="815"/>
        <end position="870"/>
    </location>
</feature>
<dbReference type="Gene3D" id="2.10.25.10">
    <property type="entry name" value="Laminin"/>
    <property type="match status" value="9"/>
</dbReference>
<feature type="domain" description="Laminin EGF-like" evidence="16">
    <location>
        <begin position="871"/>
        <end position="921"/>
    </location>
</feature>
<feature type="disulfide bond" evidence="12">
    <location>
        <begin position="277"/>
        <end position="294"/>
    </location>
</feature>
<sequence>MARAPDPSVLALLLLAQVVSPTLGGMDSCYDQEGAPQCCMPVFENAAYLREPVATNTCGSPPEDYCLQTGSQGTGPPCHRCAARDPDLQHNASALTDLHGDEAPTWWQSQTMALGVQYPNSVNITLHLGKSYEITYVRLKFHTSRPESFAIYKRTRAGGPWVPYQYYSATCQKTYGKSERGYLRPGDDEAVAFCTAEFSDISPLSGGNVAFSTLEGRPSAYNFDRSPVLQEWVTSTDLLISLNRLNTFGDDIFKDKKVLQSYFYAISDLSVGGRCKCNGHARECVTDQLGQLTCNCQHNTTGLDCERCRPFYQDRPWARGTSEAANECQACECHGQSEECFFDPALYRSTGRGGHCRNCRAHTAGPHCELCQETFYRQGPGGPCQPCHCHPAGSLCLQCDSDGHCQCKPSVTGRKCDRCRQGYHSFSEGGCRPCSCHPAGTVGECHPQSGRCPCKANVEGFNCDRCVPGTFNLQADDPRGCSHCFCFGHSTVCTTAPGYGERLISSDFHHGPGGWRGEGPSGQEIQVIWRSKEIALETDGEEEVVYFVAPGRFLGQQHLSFGQQVSVRVRVPEDQVVFPPISLVLEGDGRTVSLTSSSSEDCSFCTAHQRELVFRLSEEEDGAGPFGPSLNFHRLLSNLTAMLIGVGGISSGPVFLRQVSLTSASPGLSGPAPWVEECTCPEGYLGQFCQSCAPGYTRETPSGGPFTSCVPCACNQHGSCHSETGVCLCLHHTEGASCQRCKDGFYGNPYIGRPDDCKPCPCPGGSSCAVIPTSGEVVCTNCPLGQMGRRCELCDDGFFGDPFGNHGPARPCIPCECSGNVDPNAVGNCDPMSGSCLKCLYNTAGNHCQRCREGFHGNALRQDHAVKCIACNCHHAGSAGDPQTCDPVTGQCICLPNVIGRDCSQCRPGFYGMQPGIGCQSCDCHPVGSQSAQCHAITGQCVCHLGVEGVSCHRCHDGYFGFSNRGCRPCNCSPLGSVSPQCYENGTCTCRRGFVGYKCDQCQQNFFYSPERADCEECPTCYSLVKEEANKLRTALEEMETWWSETECTISAYGYHWVQKDASRGDALTRSHQLQEARDVFLEYIGQLENSVSSAWEQLLDSVNISCTGPLEEKSCTMLSELDVTIASVRTEAGLAAGMLRTMVFPRDTVDIPSDWSRLATEFRSVAERHRDVAAEVAAAASQALLASNTSHELLSRALEEDEQRSQQGSEELEERYQEIQARHAELVAALKMATSDAKRAATLIRQVTEKWAHNLSALGSPDPKLLDSRVLDLSTGLAKAEQELVKWDGPLQEMALSQRNAVRQMEDAQQFEQLQQQARSAHTLASEAILEGVMETTEAASLLRTLEGAKKDLDRRKRQAALRIKKAEVLHQKGISEATKKTKQAERILGNATATSAKSKQMAQEAEGTARKSSKSAKDLLREGKRDRKRAALLATSAEKTLEEIMKQERVFNARNKDFKEVELIKMEVATIEETVKKARLALEKDVSSLSRFLRGLETLQSTKQNEAVLSEGWAYLKEVELRLSGSGRLERKLQALQGEAEQQRLKMAEYEAEIAAIQAEKANLQDIARTLPSSCYG</sequence>
<evidence type="ECO:0000259" key="16">
    <source>
        <dbReference type="PROSITE" id="PS50027"/>
    </source>
</evidence>
<keyword evidence="4" id="KW-0272">Extracellular matrix</keyword>
<dbReference type="GO" id="GO:0005604">
    <property type="term" value="C:basement membrane"/>
    <property type="evidence" value="ECO:0007669"/>
    <property type="project" value="UniProtKB-SubCell"/>
</dbReference>
<dbReference type="FunFam" id="2.60.120.260:FF:000018">
    <property type="entry name" value="Laminin subunit gamma 1"/>
    <property type="match status" value="1"/>
</dbReference>
<dbReference type="FunFam" id="2.10.25.10:FF:000067">
    <property type="entry name" value="Laminin subunit gamma 1"/>
    <property type="match status" value="1"/>
</dbReference>
<dbReference type="Proteomes" id="UP001066276">
    <property type="component" value="Chromosome 6"/>
</dbReference>
<feature type="domain" description="Laminin EGF-like" evidence="16">
    <location>
        <begin position="387"/>
        <end position="433"/>
    </location>
</feature>
<dbReference type="SMART" id="SM00136">
    <property type="entry name" value="LamNT"/>
    <property type="match status" value="1"/>
</dbReference>
<keyword evidence="3" id="KW-0964">Secreted</keyword>
<feature type="domain" description="Laminin EGF-like" evidence="16">
    <location>
        <begin position="970"/>
        <end position="1017"/>
    </location>
</feature>
<dbReference type="InterPro" id="IPR000742">
    <property type="entry name" value="EGF"/>
</dbReference>
<organism evidence="19 20">
    <name type="scientific">Pleurodeles waltl</name>
    <name type="common">Iberian ribbed newt</name>
    <dbReference type="NCBI Taxonomy" id="8319"/>
    <lineage>
        <taxon>Eukaryota</taxon>
        <taxon>Metazoa</taxon>
        <taxon>Chordata</taxon>
        <taxon>Craniata</taxon>
        <taxon>Vertebrata</taxon>
        <taxon>Euteleostomi</taxon>
        <taxon>Amphibia</taxon>
        <taxon>Batrachia</taxon>
        <taxon>Caudata</taxon>
        <taxon>Salamandroidea</taxon>
        <taxon>Salamandridae</taxon>
        <taxon>Pleurodelinae</taxon>
        <taxon>Pleurodeles</taxon>
    </lineage>
</organism>
<evidence type="ECO:0000259" key="18">
    <source>
        <dbReference type="PROSITE" id="PS51117"/>
    </source>
</evidence>
<accession>A0AAV7Q7K6</accession>
<evidence type="ECO:0000256" key="7">
    <source>
        <dbReference type="ARBA" id="ARBA00022869"/>
    </source>
</evidence>
<dbReference type="InterPro" id="IPR050440">
    <property type="entry name" value="Laminin/Netrin_ECM"/>
</dbReference>
<evidence type="ECO:0000256" key="12">
    <source>
        <dbReference type="PROSITE-ProRule" id="PRU00460"/>
    </source>
</evidence>
<comment type="caution">
    <text evidence="19">The sequence shown here is derived from an EMBL/GenBank/DDBJ whole genome shotgun (WGS) entry which is preliminary data.</text>
</comment>
<evidence type="ECO:0000256" key="3">
    <source>
        <dbReference type="ARBA" id="ARBA00022525"/>
    </source>
</evidence>
<feature type="disulfide bond" evidence="12">
    <location>
        <begin position="943"/>
        <end position="952"/>
    </location>
</feature>
<feature type="domain" description="Laminin EGF-like" evidence="16">
    <location>
        <begin position="922"/>
        <end position="969"/>
    </location>
</feature>
<feature type="disulfide bond" evidence="12">
    <location>
        <begin position="922"/>
        <end position="934"/>
    </location>
</feature>
<evidence type="ECO:0000256" key="9">
    <source>
        <dbReference type="ARBA" id="ARBA00023157"/>
    </source>
</evidence>
<dbReference type="PROSITE" id="PS51117">
    <property type="entry name" value="LAMININ_NTER"/>
    <property type="match status" value="1"/>
</dbReference>
<feature type="disulfide bond" evidence="12">
    <location>
        <begin position="729"/>
        <end position="738"/>
    </location>
</feature>
<evidence type="ECO:0000313" key="19">
    <source>
        <dbReference type="EMBL" id="KAJ1134060.1"/>
    </source>
</evidence>
<dbReference type="InterPro" id="IPR056863">
    <property type="entry name" value="LMN_ATRN_NET-like_EGF"/>
</dbReference>
<dbReference type="FunFam" id="2.10.25.10:FF:000166">
    <property type="entry name" value="laminin subunit gamma-1"/>
    <property type="match status" value="1"/>
</dbReference>
<keyword evidence="8 13" id="KW-0175">Coiled coil</keyword>
<dbReference type="FunFam" id="2.10.25.10:FF:000163">
    <property type="entry name" value="laminin subunit gamma-1"/>
    <property type="match status" value="1"/>
</dbReference>
<feature type="disulfide bond" evidence="12">
    <location>
        <begin position="407"/>
        <end position="416"/>
    </location>
</feature>
<comment type="function">
    <text evidence="1">Binding to cells via a high affinity receptor, laminin is thought to mediate the attachment, migration and organization of cells into tissues during embryonic development by interacting with other extracellular matrix components.</text>
</comment>
<evidence type="ECO:0000256" key="1">
    <source>
        <dbReference type="ARBA" id="ARBA00002418"/>
    </source>
</evidence>
<evidence type="ECO:0000256" key="15">
    <source>
        <dbReference type="SAM" id="SignalP"/>
    </source>
</evidence>
<dbReference type="InterPro" id="IPR000034">
    <property type="entry name" value="Laminin_IV"/>
</dbReference>
<dbReference type="Pfam" id="PF00052">
    <property type="entry name" value="Laminin_B"/>
    <property type="match status" value="1"/>
</dbReference>
<dbReference type="Pfam" id="PF00053">
    <property type="entry name" value="EGF_laminin"/>
    <property type="match status" value="10"/>
</dbReference>
<dbReference type="InterPro" id="IPR008211">
    <property type="entry name" value="Laminin_N"/>
</dbReference>
<feature type="domain" description="Laminin N-terminal" evidence="18">
    <location>
        <begin position="35"/>
        <end position="274"/>
    </location>
</feature>
<comment type="subcellular location">
    <subcellularLocation>
        <location evidence="2">Secreted</location>
        <location evidence="2">Extracellular space</location>
        <location evidence="2">Extracellular matrix</location>
        <location evidence="2">Basement membrane</location>
    </subcellularLocation>
</comment>
<keyword evidence="9 12" id="KW-1015">Disulfide bond</keyword>
<dbReference type="Gene3D" id="2.60.120.260">
    <property type="entry name" value="Galactose-binding domain-like"/>
    <property type="match status" value="1"/>
</dbReference>
<dbReference type="Pfam" id="PF24973">
    <property type="entry name" value="EGF_LMN_ATRN"/>
    <property type="match status" value="1"/>
</dbReference>
<evidence type="ECO:0000256" key="14">
    <source>
        <dbReference type="SAM" id="MobiDB-lite"/>
    </source>
</evidence>
<dbReference type="FunFam" id="2.10.25.10:FF:000105">
    <property type="entry name" value="laminin subunit gamma-1"/>
    <property type="match status" value="1"/>
</dbReference>
<dbReference type="PROSITE" id="PS51115">
    <property type="entry name" value="LAMININ_IVA"/>
    <property type="match status" value="1"/>
</dbReference>
<feature type="region of interest" description="Disordered" evidence="14">
    <location>
        <begin position="1393"/>
        <end position="1423"/>
    </location>
</feature>
<dbReference type="Pfam" id="PF00055">
    <property type="entry name" value="Laminin_N"/>
    <property type="match status" value="1"/>
</dbReference>
<evidence type="ECO:0008006" key="21">
    <source>
        <dbReference type="Google" id="ProtNLM"/>
    </source>
</evidence>
<feature type="disulfide bond" evidence="12">
    <location>
        <begin position="454"/>
        <end position="463"/>
    </location>
</feature>
<dbReference type="InterPro" id="IPR002049">
    <property type="entry name" value="LE_dom"/>
</dbReference>
<feature type="disulfide bond" evidence="12">
    <location>
        <begin position="894"/>
        <end position="903"/>
    </location>
</feature>
<evidence type="ECO:0000256" key="4">
    <source>
        <dbReference type="ARBA" id="ARBA00022530"/>
    </source>
</evidence>
<protein>
    <recommendedName>
        <fullName evidence="21">Laminin subunit gamma-3</fullName>
    </recommendedName>
</protein>
<keyword evidence="5 15" id="KW-0732">Signal</keyword>
<dbReference type="FunFam" id="2.10.25.10:FF:000188">
    <property type="entry name" value="Laminin subunit gamma 2"/>
    <property type="match status" value="1"/>
</dbReference>
<dbReference type="FunFam" id="2.10.25.10:FF:000135">
    <property type="entry name" value="Laminin subunit beta 4"/>
    <property type="match status" value="1"/>
</dbReference>
<evidence type="ECO:0000256" key="10">
    <source>
        <dbReference type="ARBA" id="ARBA00023180"/>
    </source>
</evidence>
<dbReference type="FunFam" id="2.10.25.10:FF:000051">
    <property type="entry name" value="Laminin subunit alpha 4"/>
    <property type="match status" value="1"/>
</dbReference>
<proteinExistence type="predicted"/>
<dbReference type="SMART" id="SM00181">
    <property type="entry name" value="EGF"/>
    <property type="match status" value="9"/>
</dbReference>
<feature type="domain" description="Laminin EGF-like" evidence="16">
    <location>
        <begin position="275"/>
        <end position="330"/>
    </location>
</feature>
<evidence type="ECO:0000256" key="5">
    <source>
        <dbReference type="ARBA" id="ARBA00022729"/>
    </source>
</evidence>
<dbReference type="SUPFAM" id="SSF57196">
    <property type="entry name" value="EGF/Laminin"/>
    <property type="match status" value="10"/>
</dbReference>
<dbReference type="EMBL" id="JANPWB010000010">
    <property type="protein sequence ID" value="KAJ1134060.1"/>
    <property type="molecule type" value="Genomic_DNA"/>
</dbReference>
<feature type="disulfide bond" evidence="12">
    <location>
        <begin position="387"/>
        <end position="399"/>
    </location>
</feature>
<evidence type="ECO:0000256" key="8">
    <source>
        <dbReference type="ARBA" id="ARBA00023054"/>
    </source>
</evidence>
<evidence type="ECO:0000256" key="11">
    <source>
        <dbReference type="ARBA" id="ARBA00023292"/>
    </source>
</evidence>
<dbReference type="PROSITE" id="PS50027">
    <property type="entry name" value="EGF_LAM_2"/>
    <property type="match status" value="9"/>
</dbReference>
<evidence type="ECO:0000313" key="20">
    <source>
        <dbReference type="Proteomes" id="UP001066276"/>
    </source>
</evidence>
<feature type="domain" description="Laminin EGF-like" evidence="16">
    <location>
        <begin position="434"/>
        <end position="483"/>
    </location>
</feature>
<feature type="disulfide bond" evidence="12">
    <location>
        <begin position="924"/>
        <end position="941"/>
    </location>
</feature>
<dbReference type="CDD" id="cd00055">
    <property type="entry name" value="EGF_Lam"/>
    <property type="match status" value="9"/>
</dbReference>
<feature type="signal peptide" evidence="15">
    <location>
        <begin position="1"/>
        <end position="24"/>
    </location>
</feature>
<feature type="disulfide bond" evidence="12">
    <location>
        <begin position="970"/>
        <end position="982"/>
    </location>
</feature>
<evidence type="ECO:0000256" key="2">
    <source>
        <dbReference type="ARBA" id="ARBA00004302"/>
    </source>
</evidence>
<name>A0AAV7Q7K6_PLEWA</name>
<dbReference type="GO" id="GO:0009888">
    <property type="term" value="P:tissue development"/>
    <property type="evidence" value="ECO:0007669"/>
    <property type="project" value="TreeGrafter"/>
</dbReference>
<feature type="disulfide bond" evidence="12">
    <location>
        <begin position="990"/>
        <end position="999"/>
    </location>
</feature>
<dbReference type="FunFam" id="2.10.25.10:FF:000193">
    <property type="entry name" value="Laminin subunit gamma 1"/>
    <property type="match status" value="1"/>
</dbReference>
<dbReference type="PANTHER" id="PTHR10574">
    <property type="entry name" value="NETRIN/LAMININ-RELATED"/>
    <property type="match status" value="1"/>
</dbReference>
<feature type="compositionally biased region" description="Polar residues" evidence="14">
    <location>
        <begin position="1393"/>
        <end position="1403"/>
    </location>
</feature>
<dbReference type="SMART" id="SM00180">
    <property type="entry name" value="EGF_Lam"/>
    <property type="match status" value="11"/>
</dbReference>
<evidence type="ECO:0000256" key="6">
    <source>
        <dbReference type="ARBA" id="ARBA00022737"/>
    </source>
</evidence>
<keyword evidence="20" id="KW-1185">Reference proteome</keyword>
<feature type="disulfide bond" evidence="12">
    <location>
        <begin position="296"/>
        <end position="305"/>
    </location>
</feature>
<dbReference type="FunFam" id="2.10.25.10:FF:000769">
    <property type="entry name" value="Laminin subunit gamma-1"/>
    <property type="match status" value="1"/>
</dbReference>
<dbReference type="GO" id="GO:0009887">
    <property type="term" value="P:animal organ morphogenesis"/>
    <property type="evidence" value="ECO:0007669"/>
    <property type="project" value="TreeGrafter"/>
</dbReference>
<keyword evidence="10" id="KW-0325">Glycoprotein</keyword>
<dbReference type="PROSITE" id="PS01248">
    <property type="entry name" value="EGF_LAM_1"/>
    <property type="match status" value="5"/>
</dbReference>
<feature type="chain" id="PRO_5043877139" description="Laminin subunit gamma-3" evidence="15">
    <location>
        <begin position="25"/>
        <end position="1579"/>
    </location>
</feature>
<dbReference type="PRINTS" id="PR00011">
    <property type="entry name" value="EGFLAMININ"/>
</dbReference>
<feature type="domain" description="Laminin EGF-like" evidence="16">
    <location>
        <begin position="712"/>
        <end position="759"/>
    </location>
</feature>
<evidence type="ECO:0000259" key="17">
    <source>
        <dbReference type="PROSITE" id="PS51115"/>
    </source>
</evidence>
<feature type="domain" description="Laminin EGF-like" evidence="16">
    <location>
        <begin position="331"/>
        <end position="386"/>
    </location>
</feature>
<feature type="coiled-coil region" evidence="13">
    <location>
        <begin position="1340"/>
        <end position="1371"/>
    </location>
</feature>